<keyword evidence="1" id="KW-0812">Transmembrane</keyword>
<keyword evidence="1" id="KW-0472">Membrane</keyword>
<evidence type="ECO:0000313" key="2">
    <source>
        <dbReference type="EMBL" id="QHT12514.1"/>
    </source>
</evidence>
<name>A0A6C0D8N8_9ZZZZ</name>
<keyword evidence="1" id="KW-1133">Transmembrane helix</keyword>
<dbReference type="AlphaFoldDB" id="A0A6C0D8N8"/>
<evidence type="ECO:0000256" key="1">
    <source>
        <dbReference type="SAM" id="Phobius"/>
    </source>
</evidence>
<organism evidence="2">
    <name type="scientific">viral metagenome</name>
    <dbReference type="NCBI Taxonomy" id="1070528"/>
    <lineage>
        <taxon>unclassified sequences</taxon>
        <taxon>metagenomes</taxon>
        <taxon>organismal metagenomes</taxon>
    </lineage>
</organism>
<feature type="transmembrane region" description="Helical" evidence="1">
    <location>
        <begin position="6"/>
        <end position="27"/>
    </location>
</feature>
<accession>A0A6C0D8N8</accession>
<reference evidence="2" key="1">
    <citation type="journal article" date="2020" name="Nature">
        <title>Giant virus diversity and host interactions through global metagenomics.</title>
        <authorList>
            <person name="Schulz F."/>
            <person name="Roux S."/>
            <person name="Paez-Espino D."/>
            <person name="Jungbluth S."/>
            <person name="Walsh D.A."/>
            <person name="Denef V.J."/>
            <person name="McMahon K.D."/>
            <person name="Konstantinidis K.T."/>
            <person name="Eloe-Fadrosh E.A."/>
            <person name="Kyrpides N.C."/>
            <person name="Woyke T."/>
        </authorList>
    </citation>
    <scope>NUCLEOTIDE SEQUENCE</scope>
    <source>
        <strain evidence="2">GVMAG-M-3300023174-129</strain>
    </source>
</reference>
<proteinExistence type="predicted"/>
<protein>
    <submittedName>
        <fullName evidence="2">Uncharacterized protein</fullName>
    </submittedName>
</protein>
<dbReference type="EMBL" id="MN739547">
    <property type="protein sequence ID" value="QHT12514.1"/>
    <property type="molecule type" value="Genomic_DNA"/>
</dbReference>
<sequence>MKLSTYMYNLFMTVIILLFLLVAYLYYKIRISFKEAFQTSDDKFIVNNIDVSNMDPNNIDINKLNLDSLDIKRINTNISRNDLNKLEAVAKSTDGEGDVFTNVNTQCKLYKKQIDVLGEKLDEYRFQGRFNDLSRTYSSIETIKDKMKLMSCNN</sequence>